<organism evidence="2 3">
    <name type="scientific">Mycoplasma haemocanis (strain Illinois)</name>
    <dbReference type="NCBI Taxonomy" id="1111676"/>
    <lineage>
        <taxon>Bacteria</taxon>
        <taxon>Bacillati</taxon>
        <taxon>Mycoplasmatota</taxon>
        <taxon>Mollicutes</taxon>
        <taxon>Mycoplasmataceae</taxon>
        <taxon>Mycoplasma</taxon>
    </lineage>
</organism>
<dbReference type="Proteomes" id="UP000009135">
    <property type="component" value="Chromosome"/>
</dbReference>
<protein>
    <submittedName>
        <fullName evidence="2">Uncharacterized protein</fullName>
    </submittedName>
</protein>
<evidence type="ECO:0000313" key="3">
    <source>
        <dbReference type="Proteomes" id="UP000009135"/>
    </source>
</evidence>
<name>H6N695_MYCHN</name>
<dbReference type="KEGG" id="mhe:MHC_01505"/>
<reference evidence="2 3" key="1">
    <citation type="journal article" date="2012" name="J. Bacteriol.">
        <title>Complete genome sequence of Mycoplasma haemocanis strain Illinois.</title>
        <authorList>
            <person name="do Nascimento N.C."/>
            <person name="Guimaraes A.M."/>
            <person name="Santos A.P."/>
            <person name="Sanmiguel P.J."/>
            <person name="Messick J.B."/>
        </authorList>
    </citation>
    <scope>NUCLEOTIDE SEQUENCE [LARGE SCALE GENOMIC DNA]</scope>
    <source>
        <strain evidence="2 3">Illinois</strain>
    </source>
</reference>
<dbReference type="STRING" id="1111676.MHC_01505"/>
<sequence>MGKGIYFALGTAGAGGLGVGGLVVLKSRQPSSTKTITSIREKYSVALLNAKGDADIWTKKYTALETYSPNHPILKDAASKKSGANPNEEEIKKILKDGCEAIYSSDAQEPHNFSDFKALCSKTNENATGSGKNWVTDEPSKADTNKWDNVLTTLKNHDIFNKWILDSTLLALKEEIKNDQTFSQEKRTKLKDWCNSVKSGIFLGEESPEFKSQEDFCKVSGD</sequence>
<feature type="transmembrane region" description="Helical" evidence="1">
    <location>
        <begin position="6"/>
        <end position="25"/>
    </location>
</feature>
<dbReference type="OrthoDB" id="9826020at2"/>
<dbReference type="HOGENOM" id="CLU_096783_0_0_14"/>
<gene>
    <name evidence="2" type="ordered locus">MHC_01505</name>
</gene>
<keyword evidence="1" id="KW-0472">Membrane</keyword>
<dbReference type="AlphaFoldDB" id="H6N695"/>
<keyword evidence="1" id="KW-1133">Transmembrane helix</keyword>
<proteinExistence type="predicted"/>
<keyword evidence="1" id="KW-0812">Transmembrane</keyword>
<evidence type="ECO:0000313" key="2">
    <source>
        <dbReference type="EMBL" id="AEW45167.1"/>
    </source>
</evidence>
<accession>H6N695</accession>
<keyword evidence="3" id="KW-1185">Reference proteome</keyword>
<evidence type="ECO:0000256" key="1">
    <source>
        <dbReference type="SAM" id="Phobius"/>
    </source>
</evidence>
<dbReference type="EMBL" id="CP003199">
    <property type="protein sequence ID" value="AEW45167.1"/>
    <property type="molecule type" value="Genomic_DNA"/>
</dbReference>